<dbReference type="AlphaFoldDB" id="A0A1G8RRP0"/>
<name>A0A1G8RRP0_9CLOT</name>
<sequence>MAVGKIDDTFISYASDILGETTHGLSGTQIVKYCNSYAVDFDVEIPITSSDFGSFGKVVPNKRTALYLNLREFNAQQQFVIIKDLCELTQFENNESVQEVKKRLFERYSQYSLSPIYLDAYQLTGWERVDRSIQEMRARLEPADTEEKFQAIGMIGRETLITIAQQVFDPQKHPTLDGVEASTADAKRMLEAYIQCELAGASEKVRKYARVSVDLANQLTHDRGASKREASICLISVISIASLIKTIHDTECTNINNHS</sequence>
<evidence type="ECO:0000313" key="2">
    <source>
        <dbReference type="Proteomes" id="UP000183255"/>
    </source>
</evidence>
<proteinExistence type="predicted"/>
<dbReference type="RefSeq" id="WP_051651704.1">
    <property type="nucleotide sequence ID" value="NZ_DAMANS010000001.1"/>
</dbReference>
<gene>
    <name evidence="1" type="ORF">SAMN05421804_10960</name>
</gene>
<dbReference type="EMBL" id="FNDZ01000009">
    <property type="protein sequence ID" value="SDJ19579.1"/>
    <property type="molecule type" value="Genomic_DNA"/>
</dbReference>
<accession>A0A1G8RRP0</accession>
<protein>
    <recommendedName>
        <fullName evidence="3">Abortive infection C-terminus</fullName>
    </recommendedName>
</protein>
<evidence type="ECO:0008006" key="3">
    <source>
        <dbReference type="Google" id="ProtNLM"/>
    </source>
</evidence>
<reference evidence="1 2" key="1">
    <citation type="submission" date="2016-10" db="EMBL/GenBank/DDBJ databases">
        <authorList>
            <person name="de Groot N.N."/>
        </authorList>
    </citation>
    <scope>NUCLEOTIDE SEQUENCE [LARGE SCALE GENOMIC DNA]</scope>
    <source>
        <strain evidence="1 2">CGMCC 1.5058</strain>
    </source>
</reference>
<organism evidence="1 2">
    <name type="scientific">Proteiniclasticum ruminis</name>
    <dbReference type="NCBI Taxonomy" id="398199"/>
    <lineage>
        <taxon>Bacteria</taxon>
        <taxon>Bacillati</taxon>
        <taxon>Bacillota</taxon>
        <taxon>Clostridia</taxon>
        <taxon>Eubacteriales</taxon>
        <taxon>Clostridiaceae</taxon>
        <taxon>Proteiniclasticum</taxon>
    </lineage>
</organism>
<evidence type="ECO:0000313" key="1">
    <source>
        <dbReference type="EMBL" id="SDJ19579.1"/>
    </source>
</evidence>
<dbReference type="Proteomes" id="UP000183255">
    <property type="component" value="Unassembled WGS sequence"/>
</dbReference>